<dbReference type="InterPro" id="IPR015987">
    <property type="entry name" value="UCP022704"/>
</dbReference>
<dbReference type="Gene3D" id="2.60.120.200">
    <property type="match status" value="1"/>
</dbReference>
<accession>A0A419UWT3</accession>
<dbReference type="PANTHER" id="PTHR35332:SF2">
    <property type="entry name" value="REGULATION OF ENOLASE PROTEIN 1"/>
    <property type="match status" value="1"/>
</dbReference>
<evidence type="ECO:0000313" key="2">
    <source>
        <dbReference type="Proteomes" id="UP000285120"/>
    </source>
</evidence>
<dbReference type="OrthoDB" id="9814707at2"/>
<evidence type="ECO:0008006" key="3">
    <source>
        <dbReference type="Google" id="ProtNLM"/>
    </source>
</evidence>
<name>A0A419UWT3_9BACL</name>
<comment type="caution">
    <text evidence="1">The sequence shown here is derived from an EMBL/GenBank/DDBJ whole genome shotgun (WGS) entry which is preliminary data.</text>
</comment>
<proteinExistence type="predicted"/>
<dbReference type="InterPro" id="IPR009784">
    <property type="entry name" value="DUF1349"/>
</dbReference>
<dbReference type="RefSeq" id="WP_120194155.1">
    <property type="nucleotide sequence ID" value="NZ_RAPK01000011.1"/>
</dbReference>
<dbReference type="SUPFAM" id="SSF49899">
    <property type="entry name" value="Concanavalin A-like lectins/glucanases"/>
    <property type="match status" value="1"/>
</dbReference>
<evidence type="ECO:0000313" key="1">
    <source>
        <dbReference type="EMBL" id="RKD69598.1"/>
    </source>
</evidence>
<dbReference type="PIRSF" id="PIRSF022704">
    <property type="entry name" value="UCP022704"/>
    <property type="match status" value="1"/>
</dbReference>
<dbReference type="InterPro" id="IPR013320">
    <property type="entry name" value="ConA-like_dom_sf"/>
</dbReference>
<sequence>MNDSIILIEKFNNTEIEKNLVWLSPPKEWKLNYKDSNLVIKTDKQTDFWQKTHYGFQADNGHFLYCEVEGDFRVTTKVKSNPENRYDQAGLMVRFSSDTWLKTSVEYIPDDNSKLGVVVTNQGYSDWSSQEFLEEQSSLYYRITRREDNYYVDYSLNGMSWSQIRIAHLAEKTESIMVGIYACSPQGEGYEAEFDFIKIENITNDTKVYS</sequence>
<organism evidence="1 2">
    <name type="scientific">Sinobaca qinghaiensis</name>
    <dbReference type="NCBI Taxonomy" id="342944"/>
    <lineage>
        <taxon>Bacteria</taxon>
        <taxon>Bacillati</taxon>
        <taxon>Bacillota</taxon>
        <taxon>Bacilli</taxon>
        <taxon>Bacillales</taxon>
        <taxon>Sporolactobacillaceae</taxon>
        <taxon>Sinobaca</taxon>
    </lineage>
</organism>
<reference evidence="1 2" key="1">
    <citation type="submission" date="2018-09" db="EMBL/GenBank/DDBJ databases">
        <title>Genomic Encyclopedia of Archaeal and Bacterial Type Strains, Phase II (KMG-II): from individual species to whole genera.</title>
        <authorList>
            <person name="Goeker M."/>
        </authorList>
    </citation>
    <scope>NUCLEOTIDE SEQUENCE [LARGE SCALE GENOMIC DNA]</scope>
    <source>
        <strain evidence="1 2">DSM 17008</strain>
    </source>
</reference>
<protein>
    <recommendedName>
        <fullName evidence="3">DUF1349 domain-containing protein</fullName>
    </recommendedName>
</protein>
<dbReference type="EMBL" id="RAPK01000011">
    <property type="protein sequence ID" value="RKD69598.1"/>
    <property type="molecule type" value="Genomic_DNA"/>
</dbReference>
<keyword evidence="2" id="KW-1185">Reference proteome</keyword>
<gene>
    <name evidence="1" type="ORF">ATL39_3020</name>
</gene>
<dbReference type="Pfam" id="PF07081">
    <property type="entry name" value="DUF1349"/>
    <property type="match status" value="1"/>
</dbReference>
<dbReference type="AlphaFoldDB" id="A0A419UWT3"/>
<dbReference type="PANTHER" id="PTHR35332">
    <property type="entry name" value="REGULATION OF ENOLASE PROTEIN 1"/>
    <property type="match status" value="1"/>
</dbReference>
<dbReference type="Proteomes" id="UP000285120">
    <property type="component" value="Unassembled WGS sequence"/>
</dbReference>